<dbReference type="Proteomes" id="UP000015101">
    <property type="component" value="Unassembled WGS sequence"/>
</dbReference>
<dbReference type="RefSeq" id="XP_009031094.1">
    <property type="nucleotide sequence ID" value="XM_009032846.1"/>
</dbReference>
<evidence type="ECO:0000313" key="1">
    <source>
        <dbReference type="EMBL" id="ESN90772.1"/>
    </source>
</evidence>
<protein>
    <recommendedName>
        <fullName evidence="4">Reverse transcriptase domain-containing protein</fullName>
    </recommendedName>
</protein>
<reference evidence="1 3" key="2">
    <citation type="journal article" date="2013" name="Nature">
        <title>Insights into bilaterian evolution from three spiralian genomes.</title>
        <authorList>
            <person name="Simakov O."/>
            <person name="Marletaz F."/>
            <person name="Cho S.J."/>
            <person name="Edsinger-Gonzales E."/>
            <person name="Havlak P."/>
            <person name="Hellsten U."/>
            <person name="Kuo D.H."/>
            <person name="Larsson T."/>
            <person name="Lv J."/>
            <person name="Arendt D."/>
            <person name="Savage R."/>
            <person name="Osoegawa K."/>
            <person name="de Jong P."/>
            <person name="Grimwood J."/>
            <person name="Chapman J.A."/>
            <person name="Shapiro H."/>
            <person name="Aerts A."/>
            <person name="Otillar R.P."/>
            <person name="Terry A.Y."/>
            <person name="Boore J.L."/>
            <person name="Grigoriev I.V."/>
            <person name="Lindberg D.R."/>
            <person name="Seaver E.C."/>
            <person name="Weisblat D.A."/>
            <person name="Putnam N.H."/>
            <person name="Rokhsar D.S."/>
        </authorList>
    </citation>
    <scope>NUCLEOTIDE SEQUENCE</scope>
</reference>
<dbReference type="GeneID" id="20208610"/>
<reference evidence="2" key="3">
    <citation type="submission" date="2015-06" db="UniProtKB">
        <authorList>
            <consortium name="EnsemblMetazoa"/>
        </authorList>
    </citation>
    <scope>IDENTIFICATION</scope>
</reference>
<dbReference type="EnsemblMetazoa" id="HelroT182600">
    <property type="protein sequence ID" value="HelroP182600"/>
    <property type="gene ID" value="HelroG182600"/>
</dbReference>
<reference evidence="3" key="1">
    <citation type="submission" date="2012-12" db="EMBL/GenBank/DDBJ databases">
        <authorList>
            <person name="Hellsten U."/>
            <person name="Grimwood J."/>
            <person name="Chapman J.A."/>
            <person name="Shapiro H."/>
            <person name="Aerts A."/>
            <person name="Otillar R.P."/>
            <person name="Terry A.Y."/>
            <person name="Boore J.L."/>
            <person name="Simakov O."/>
            <person name="Marletaz F."/>
            <person name="Cho S.-J."/>
            <person name="Edsinger-Gonzales E."/>
            <person name="Havlak P."/>
            <person name="Kuo D.-H."/>
            <person name="Larsson T."/>
            <person name="Lv J."/>
            <person name="Arendt D."/>
            <person name="Savage R."/>
            <person name="Osoegawa K."/>
            <person name="de Jong P."/>
            <person name="Lindberg D.R."/>
            <person name="Seaver E.C."/>
            <person name="Weisblat D.A."/>
            <person name="Putnam N.H."/>
            <person name="Grigoriev I.V."/>
            <person name="Rokhsar D.S."/>
        </authorList>
    </citation>
    <scope>NUCLEOTIDE SEQUENCE</scope>
</reference>
<dbReference type="EMBL" id="KB097747">
    <property type="protein sequence ID" value="ESN90772.1"/>
    <property type="molecule type" value="Genomic_DNA"/>
</dbReference>
<gene>
    <name evidence="2" type="primary">20208610</name>
    <name evidence="1" type="ORF">HELRODRAFT_182600</name>
</gene>
<name>T1FIG1_HELRO</name>
<accession>T1FIG1</accession>
<evidence type="ECO:0008006" key="4">
    <source>
        <dbReference type="Google" id="ProtNLM"/>
    </source>
</evidence>
<dbReference type="AlphaFoldDB" id="T1FIG1"/>
<dbReference type="CTD" id="20208610"/>
<evidence type="ECO:0000313" key="2">
    <source>
        <dbReference type="EnsemblMetazoa" id="HelroP182600"/>
    </source>
</evidence>
<proteinExistence type="predicted"/>
<dbReference type="OrthoDB" id="6048664at2759"/>
<organism evidence="2 3">
    <name type="scientific">Helobdella robusta</name>
    <name type="common">Californian leech</name>
    <dbReference type="NCBI Taxonomy" id="6412"/>
    <lineage>
        <taxon>Eukaryota</taxon>
        <taxon>Metazoa</taxon>
        <taxon>Spiralia</taxon>
        <taxon>Lophotrochozoa</taxon>
        <taxon>Annelida</taxon>
        <taxon>Clitellata</taxon>
        <taxon>Hirudinea</taxon>
        <taxon>Rhynchobdellida</taxon>
        <taxon>Glossiphoniidae</taxon>
        <taxon>Helobdella</taxon>
    </lineage>
</organism>
<dbReference type="HOGENOM" id="CLU_909954_0_0_1"/>
<dbReference type="InParanoid" id="T1FIG1"/>
<dbReference type="KEGG" id="hro:HELRODRAFT_182600"/>
<evidence type="ECO:0000313" key="3">
    <source>
        <dbReference type="Proteomes" id="UP000015101"/>
    </source>
</evidence>
<keyword evidence="3" id="KW-1185">Reference proteome</keyword>
<dbReference type="PANTHER" id="PTHR37445">
    <property type="entry name" value="PROTEIN CBG24663"/>
    <property type="match status" value="1"/>
</dbReference>
<sequence length="306" mass="35118">MYHLQFNYSMVYPRARFNVSYHQYADDTQPFISLNNDISSNVNAITTCNAAMKRIGNCDIPVCDTLKTLGVVLDKKLTFSNHIKSIIKACNYHIKLDYCNSIMFGISQKQETRLQKLMNRAAKVVLVVSIRNDGKGNRAKVVSEELTKKVGGTNKEVSETDVTKFFRLKSKDNAPRLLLVKFDSRMKKNLIMENLYKIKSLDEDLKKISISHDLNKEQREERKKLVNEAIEKQKLDKGAFIYRMGNARKHESGENKVNPVIVNEVDLNVMYSNVDCICNKLDEIKSLLDVSPIKYHILIFVETNAK</sequence>
<dbReference type="PANTHER" id="PTHR37445:SF3">
    <property type="entry name" value="ZINC FINGER PHD-TYPE DOMAIN-CONTAINING PROTEIN"/>
    <property type="match status" value="1"/>
</dbReference>
<dbReference type="EMBL" id="AMQM01008275">
    <property type="status" value="NOT_ANNOTATED_CDS"/>
    <property type="molecule type" value="Genomic_DNA"/>
</dbReference>